<dbReference type="Proteomes" id="UP000317691">
    <property type="component" value="Unassembled WGS sequence"/>
</dbReference>
<dbReference type="EMBL" id="VBOZ01000035">
    <property type="protein sequence ID" value="TMQ62893.1"/>
    <property type="molecule type" value="Genomic_DNA"/>
</dbReference>
<dbReference type="GO" id="GO:0004252">
    <property type="term" value="F:serine-type endopeptidase activity"/>
    <property type="evidence" value="ECO:0007669"/>
    <property type="project" value="UniProtKB-UniRule"/>
</dbReference>
<evidence type="ECO:0000256" key="1">
    <source>
        <dbReference type="ARBA" id="ARBA00011073"/>
    </source>
</evidence>
<keyword evidence="2 5" id="KW-0645">Protease</keyword>
<dbReference type="PANTHER" id="PTHR43806">
    <property type="entry name" value="PEPTIDASE S8"/>
    <property type="match status" value="1"/>
</dbReference>
<reference evidence="7 8" key="1">
    <citation type="journal article" date="2019" name="Nat. Microbiol.">
        <title>Mediterranean grassland soil C-N compound turnover is dependent on rainfall and depth, and is mediated by genomically divergent microorganisms.</title>
        <authorList>
            <person name="Diamond S."/>
            <person name="Andeer P.F."/>
            <person name="Li Z."/>
            <person name="Crits-Christoph A."/>
            <person name="Burstein D."/>
            <person name="Anantharaman K."/>
            <person name="Lane K.R."/>
            <person name="Thomas B.C."/>
            <person name="Pan C."/>
            <person name="Northen T.R."/>
            <person name="Banfield J.F."/>
        </authorList>
    </citation>
    <scope>NUCLEOTIDE SEQUENCE [LARGE SCALE GENOMIC DNA]</scope>
    <source>
        <strain evidence="7">WS_9</strain>
    </source>
</reference>
<dbReference type="PROSITE" id="PS51892">
    <property type="entry name" value="SUBTILASE"/>
    <property type="match status" value="1"/>
</dbReference>
<keyword evidence="3 5" id="KW-0378">Hydrolase</keyword>
<accession>A0A538TGY4</accession>
<dbReference type="GO" id="GO:0006508">
    <property type="term" value="P:proteolysis"/>
    <property type="evidence" value="ECO:0007669"/>
    <property type="project" value="UniProtKB-KW"/>
</dbReference>
<comment type="caution">
    <text evidence="7">The sequence shown here is derived from an EMBL/GenBank/DDBJ whole genome shotgun (WGS) entry which is preliminary data.</text>
</comment>
<feature type="active site" description="Charge relay system" evidence="5">
    <location>
        <position position="388"/>
    </location>
</feature>
<evidence type="ECO:0000256" key="2">
    <source>
        <dbReference type="ARBA" id="ARBA00022670"/>
    </source>
</evidence>
<evidence type="ECO:0000313" key="7">
    <source>
        <dbReference type="EMBL" id="TMQ62893.1"/>
    </source>
</evidence>
<proteinExistence type="inferred from homology"/>
<keyword evidence="4 5" id="KW-0720">Serine protease</keyword>
<dbReference type="PANTHER" id="PTHR43806:SF11">
    <property type="entry name" value="CEREVISIN-RELATED"/>
    <property type="match status" value="1"/>
</dbReference>
<dbReference type="Pfam" id="PF00082">
    <property type="entry name" value="Peptidase_S8"/>
    <property type="match status" value="1"/>
</dbReference>
<evidence type="ECO:0000256" key="4">
    <source>
        <dbReference type="ARBA" id="ARBA00022825"/>
    </source>
</evidence>
<feature type="active site" description="Charge relay system" evidence="5">
    <location>
        <position position="198"/>
    </location>
</feature>
<dbReference type="InterPro" id="IPR000209">
    <property type="entry name" value="Peptidase_S8/S53_dom"/>
</dbReference>
<dbReference type="InterPro" id="IPR036852">
    <property type="entry name" value="Peptidase_S8/S53_dom_sf"/>
</dbReference>
<dbReference type="Gene3D" id="3.40.50.200">
    <property type="entry name" value="Peptidase S8/S53 domain"/>
    <property type="match status" value="1"/>
</dbReference>
<protein>
    <recommendedName>
        <fullName evidence="6">Peptidase S8/S53 domain-containing protein</fullName>
    </recommendedName>
</protein>
<dbReference type="InterPro" id="IPR015500">
    <property type="entry name" value="Peptidase_S8_subtilisin-rel"/>
</dbReference>
<evidence type="ECO:0000313" key="8">
    <source>
        <dbReference type="Proteomes" id="UP000317691"/>
    </source>
</evidence>
<feature type="active site" description="Charge relay system" evidence="5">
    <location>
        <position position="224"/>
    </location>
</feature>
<evidence type="ECO:0000259" key="6">
    <source>
        <dbReference type="Pfam" id="PF00082"/>
    </source>
</evidence>
<organism evidence="7 8">
    <name type="scientific">Eiseniibacteriota bacterium</name>
    <dbReference type="NCBI Taxonomy" id="2212470"/>
    <lineage>
        <taxon>Bacteria</taxon>
        <taxon>Candidatus Eiseniibacteriota</taxon>
    </lineage>
</organism>
<evidence type="ECO:0000256" key="5">
    <source>
        <dbReference type="PROSITE-ProRule" id="PRU01240"/>
    </source>
</evidence>
<sequence length="824" mass="85530">MFKFAPLFRISIVAASVLTLTYATKAKGQPPPLGERQVLATFAEGSTILPDSVDSGTVSDAINPSLDLEDIMESFGVEEVARAFPEFNQADTLGTAFTGEPIRLMDWSKVWVLTMPVGTNIDAFLTSLRSSTSTLLAGPNGMGQSFAAPIYPNDPEFKNGAEWPLWSTAPGTPEQDINAAWAWGTTTGSPVVRTAIIDEGFTSSHPDLTGRVFSTNGSTADSAHAYAIAGIIGAATNNGIGIAGVDWLGGLVSRIGGGSTSFSTTKSAIDFVSLTAGARVINASWGLRVNGVPTPDPFVKAALAEHHGRNGVTVCAMGNTGTNQVEFPAGYGNGIIAVGAVNRSGQRWVDGSTGEGSSTGNHIDVVAPGVGVLTTTSGGGYAAVTGTSFAAPFVSGVAALLLAADASLNADDVENLIRLSADDLGTSGFDPEYGMGKVNASRALALLRPPNQLIHGSVTTGSATVVGDFFYNSVTVMGLPSRPGVPAVQPGVYNIHQRRLSINIGYGPNVWGRGGAQLTTGYERFDNPYRILTDLRWCGPTAVGTNFATLETAVYEVPDGSGRWYPVHPDSSITFAWSALEVAPVPDVGNSFYVPQRGSVGTPVEGTPALTYFRVCPNNDTFQAGTLGQNTRIKVVVKNALGAGIPGIQAADIFILLNGGTPAQGFIGDGADSVIANTTYAYSQCPDLRSIEADAPTDAQGVTYITFAGKTPGSPGVGTRDPARKWGHYDTDLQVFVLGQSLSGRLTSGAANGSYVLRIRNFDLGGGLGTQLGKGEIVDLVDANAAATGTWWADFDNNGIIGGKGDADLFAAHYGHACENPNNP</sequence>
<comment type="similarity">
    <text evidence="1 5">Belongs to the peptidase S8 family.</text>
</comment>
<evidence type="ECO:0000256" key="3">
    <source>
        <dbReference type="ARBA" id="ARBA00022801"/>
    </source>
</evidence>
<gene>
    <name evidence="7" type="ORF">E6K79_11600</name>
</gene>
<feature type="domain" description="Peptidase S8/S53" evidence="6">
    <location>
        <begin position="195"/>
        <end position="436"/>
    </location>
</feature>
<dbReference type="InterPro" id="IPR023828">
    <property type="entry name" value="Peptidase_S8_Ser-AS"/>
</dbReference>
<dbReference type="PRINTS" id="PR00723">
    <property type="entry name" value="SUBTILISIN"/>
</dbReference>
<dbReference type="PROSITE" id="PS00138">
    <property type="entry name" value="SUBTILASE_SER"/>
    <property type="match status" value="1"/>
</dbReference>
<dbReference type="SUPFAM" id="SSF52743">
    <property type="entry name" value="Subtilisin-like"/>
    <property type="match status" value="1"/>
</dbReference>
<name>A0A538TGY4_UNCEI</name>
<dbReference type="InterPro" id="IPR050131">
    <property type="entry name" value="Peptidase_S8_subtilisin-like"/>
</dbReference>
<dbReference type="AlphaFoldDB" id="A0A538TGY4"/>